<feature type="compositionally biased region" description="Low complexity" evidence="1">
    <location>
        <begin position="526"/>
        <end position="576"/>
    </location>
</feature>
<reference evidence="2 3" key="1">
    <citation type="journal article" date="2020" name="ISME J.">
        <title>Uncovering the hidden diversity of litter-decomposition mechanisms in mushroom-forming fungi.</title>
        <authorList>
            <person name="Floudas D."/>
            <person name="Bentzer J."/>
            <person name="Ahren D."/>
            <person name="Johansson T."/>
            <person name="Persson P."/>
            <person name="Tunlid A."/>
        </authorList>
    </citation>
    <scope>NUCLEOTIDE SEQUENCE [LARGE SCALE GENOMIC DNA]</scope>
    <source>
        <strain evidence="2 3">CBS 406.79</strain>
    </source>
</reference>
<feature type="compositionally biased region" description="Low complexity" evidence="1">
    <location>
        <begin position="592"/>
        <end position="601"/>
    </location>
</feature>
<keyword evidence="3" id="KW-1185">Reference proteome</keyword>
<feature type="compositionally biased region" description="Low complexity" evidence="1">
    <location>
        <begin position="187"/>
        <end position="206"/>
    </location>
</feature>
<feature type="compositionally biased region" description="Pro residues" evidence="1">
    <location>
        <begin position="1"/>
        <end position="17"/>
    </location>
</feature>
<gene>
    <name evidence="2" type="ORF">D9757_003790</name>
</gene>
<feature type="compositionally biased region" description="Low complexity" evidence="1">
    <location>
        <begin position="442"/>
        <end position="451"/>
    </location>
</feature>
<feature type="compositionally biased region" description="Basic and acidic residues" evidence="1">
    <location>
        <begin position="164"/>
        <end position="174"/>
    </location>
</feature>
<protein>
    <submittedName>
        <fullName evidence="2">Uncharacterized protein</fullName>
    </submittedName>
</protein>
<feature type="compositionally biased region" description="Low complexity" evidence="1">
    <location>
        <begin position="138"/>
        <end position="160"/>
    </location>
</feature>
<feature type="compositionally biased region" description="Basic and acidic residues" evidence="1">
    <location>
        <begin position="602"/>
        <end position="614"/>
    </location>
</feature>
<feature type="compositionally biased region" description="Low complexity" evidence="1">
    <location>
        <begin position="60"/>
        <end position="75"/>
    </location>
</feature>
<feature type="compositionally biased region" description="Low complexity" evidence="1">
    <location>
        <begin position="489"/>
        <end position="505"/>
    </location>
</feature>
<comment type="caution">
    <text evidence="2">The sequence shown here is derived from an EMBL/GenBank/DDBJ whole genome shotgun (WGS) entry which is preliminary data.</text>
</comment>
<accession>A0A8H5HV58</accession>
<dbReference type="OrthoDB" id="3255291at2759"/>
<feature type="compositionally biased region" description="Basic and acidic residues" evidence="1">
    <location>
        <begin position="680"/>
        <end position="693"/>
    </location>
</feature>
<feature type="compositionally biased region" description="Low complexity" evidence="1">
    <location>
        <begin position="305"/>
        <end position="340"/>
    </location>
</feature>
<sequence>MSSNPHPQPYPGAPPIPQGYNVNPTLWSSGVWQRNPHFNWNQGSAQPPQASWVPGAAWNQSQSQPQPQPQQQQQSYNPYKRVINPPSASYLAQKLSDNPLGLTNMIPREELYGPGVDGALPETPWIWAPRTLDDENPHSSNSRQSSEPPPSSASQDPSHSFSRHASEPPSDSREYAPAPLARPKKYAVSASAQAAAAVAASSTSKTPQPPPPISSASAYASNRANPSSTTSSSTTPISAATTITMTPSRALRPTFSTRIVRTPDHYRAGQNDGNVNSALARSATMPSVTTAMNQMSVSNNATAGQSQTTPSRSQSTSQATRRSTSASGGSKINSNSGSENITDASVFVDEPGTLLSPLVMETPMPHTTRPLGRNQTEPALSSIPESSSKHSHHQSRHHHRHRSSSRNDSSNGSTPLKSKTPTPATAQESGNRSYFSRTSGTSSASAAAAAARHTTPPDSAPAGHSAFGDRSPNPLPTPPRIYDVGYSRPSLYSPPNSASSTSTPSKGGVGSSSTMVSYTSPPPASAPAHGSSSTSYGIIPPPSSTSSSSTVTPSRASTGVSSASASAAASASAQASRSHRRPDRSENDSSRSRTSSQIERSYSSRETSRSREPSSTRQSSTPSRPPSREPSVSRQSSDRSRSNSSYPIFAPEGMPPIAPTQEHEARILSDLSSKYTIHGEPPRAHRERYESKYSSKSASGAGAEPPPPTSANLFEHFPLPTPPESYFVEQKRREAAKDRERQQHQPAPLVPQQSSYYRHSTSSYQTPKTSPYSSSDPSPQKSPTYPQRGQYSNGPSPQTHSRSASASRHTSPYPSPNDAPQRSPYPSPYSNASSAHPSPGPSPTKPSHASRASRSSYSNNGGGPASTSGPRRKGYWNSRGDHLTATGFIVYAPGDKANPPDLVNYPGQWSGFMDEQGGFIKFEVGRQELPESLPRYGRTPERPYESVSSFSIFASVLESADNGFPV</sequence>
<feature type="region of interest" description="Disordered" evidence="1">
    <location>
        <begin position="300"/>
        <end position="342"/>
    </location>
</feature>
<feature type="compositionally biased region" description="Low complexity" evidence="1">
    <location>
        <begin position="828"/>
        <end position="837"/>
    </location>
</feature>
<dbReference type="Proteomes" id="UP000518752">
    <property type="component" value="Unassembled WGS sequence"/>
</dbReference>
<feature type="compositionally biased region" description="Basic and acidic residues" evidence="1">
    <location>
        <begin position="729"/>
        <end position="743"/>
    </location>
</feature>
<feature type="region of interest" description="Disordered" evidence="1">
    <location>
        <begin position="1"/>
        <end position="275"/>
    </location>
</feature>
<dbReference type="AlphaFoldDB" id="A0A8H5HV58"/>
<evidence type="ECO:0000313" key="2">
    <source>
        <dbReference type="EMBL" id="KAF5390055.1"/>
    </source>
</evidence>
<feature type="compositionally biased region" description="Polar residues" evidence="1">
    <location>
        <begin position="751"/>
        <end position="798"/>
    </location>
</feature>
<feature type="compositionally biased region" description="Basic residues" evidence="1">
    <location>
        <begin position="389"/>
        <end position="404"/>
    </location>
</feature>
<proteinExistence type="predicted"/>
<feature type="compositionally biased region" description="Polar residues" evidence="1">
    <location>
        <begin position="20"/>
        <end position="49"/>
    </location>
</feature>
<feature type="compositionally biased region" description="Polar residues" evidence="1">
    <location>
        <begin position="411"/>
        <end position="441"/>
    </location>
</feature>
<evidence type="ECO:0000313" key="3">
    <source>
        <dbReference type="Proteomes" id="UP000518752"/>
    </source>
</evidence>
<dbReference type="EMBL" id="JAACJN010000017">
    <property type="protein sequence ID" value="KAF5390055.1"/>
    <property type="molecule type" value="Genomic_DNA"/>
</dbReference>
<name>A0A8H5HV58_9AGAR</name>
<organism evidence="2 3">
    <name type="scientific">Collybiopsis confluens</name>
    <dbReference type="NCBI Taxonomy" id="2823264"/>
    <lineage>
        <taxon>Eukaryota</taxon>
        <taxon>Fungi</taxon>
        <taxon>Dikarya</taxon>
        <taxon>Basidiomycota</taxon>
        <taxon>Agaricomycotina</taxon>
        <taxon>Agaricomycetes</taxon>
        <taxon>Agaricomycetidae</taxon>
        <taxon>Agaricales</taxon>
        <taxon>Marasmiineae</taxon>
        <taxon>Omphalotaceae</taxon>
        <taxon>Collybiopsis</taxon>
    </lineage>
</organism>
<feature type="compositionally biased region" description="Low complexity" evidence="1">
    <location>
        <begin position="799"/>
        <end position="811"/>
    </location>
</feature>
<feature type="compositionally biased region" description="Low complexity" evidence="1">
    <location>
        <begin position="214"/>
        <end position="248"/>
    </location>
</feature>
<feature type="compositionally biased region" description="Pro residues" evidence="1">
    <location>
        <begin position="813"/>
        <end position="827"/>
    </location>
</feature>
<feature type="compositionally biased region" description="Low complexity" evidence="1">
    <location>
        <begin position="847"/>
        <end position="858"/>
    </location>
</feature>
<feature type="region of interest" description="Disordered" evidence="1">
    <location>
        <begin position="357"/>
        <end position="879"/>
    </location>
</feature>
<evidence type="ECO:0000256" key="1">
    <source>
        <dbReference type="SAM" id="MobiDB-lite"/>
    </source>
</evidence>
<feature type="compositionally biased region" description="Low complexity" evidence="1">
    <location>
        <begin position="694"/>
        <end position="703"/>
    </location>
</feature>